<keyword evidence="2" id="KW-1185">Reference proteome</keyword>
<gene>
    <name evidence="1" type="ORF">ACFQ3N_04720</name>
</gene>
<reference evidence="2" key="1">
    <citation type="journal article" date="2019" name="Int. J. Syst. Evol. Microbiol.">
        <title>The Global Catalogue of Microorganisms (GCM) 10K type strain sequencing project: providing services to taxonomists for standard genome sequencing and annotation.</title>
        <authorList>
            <consortium name="The Broad Institute Genomics Platform"/>
            <consortium name="The Broad Institute Genome Sequencing Center for Infectious Disease"/>
            <person name="Wu L."/>
            <person name="Ma J."/>
        </authorList>
    </citation>
    <scope>NUCLEOTIDE SEQUENCE [LARGE SCALE GENOMIC DNA]</scope>
    <source>
        <strain evidence="2">CCUG 56754</strain>
    </source>
</reference>
<comment type="caution">
    <text evidence="1">The sequence shown here is derived from an EMBL/GenBank/DDBJ whole genome shotgun (WGS) entry which is preliminary data.</text>
</comment>
<sequence>MEFIHRQMETNILNIINENKLNTLEETYHFKLIEKNYAFNYFISWNRSKEFRIISNNNSTRGYTNYSGLMDYLIEEESIHIKDNMVFFNFCEEIRNFQKYFYKKTKSIFSQRLYTSFHELALINNVKIGKRKTIGLEMECPVKIKDIFSHFGIDGDHLKQNDLEKHINISHLNPHYDWYGQIAISDVYDLVESVINGEVEEPFSIRKNKCTYNHTYEFDFNSNYAIDWNYQENCYRLKHLENGSYEYFNGVIKFIYFIHDEVRDLDESIKESALIEVESFIIKVFEGDVNNPEFASLVKYLYEGDIVITSEDIPF</sequence>
<dbReference type="Proteomes" id="UP001597040">
    <property type="component" value="Unassembled WGS sequence"/>
</dbReference>
<proteinExistence type="predicted"/>
<name>A0ABW3LLA0_9BACI</name>
<evidence type="ECO:0000313" key="2">
    <source>
        <dbReference type="Proteomes" id="UP001597040"/>
    </source>
</evidence>
<evidence type="ECO:0000313" key="1">
    <source>
        <dbReference type="EMBL" id="MFD1037720.1"/>
    </source>
</evidence>
<accession>A0ABW3LLA0</accession>
<organism evidence="1 2">
    <name type="scientific">Virgibacillus byunsanensis</name>
    <dbReference type="NCBI Taxonomy" id="570945"/>
    <lineage>
        <taxon>Bacteria</taxon>
        <taxon>Bacillati</taxon>
        <taxon>Bacillota</taxon>
        <taxon>Bacilli</taxon>
        <taxon>Bacillales</taxon>
        <taxon>Bacillaceae</taxon>
        <taxon>Virgibacillus</taxon>
    </lineage>
</organism>
<dbReference type="EMBL" id="JBHTKJ010000010">
    <property type="protein sequence ID" value="MFD1037720.1"/>
    <property type="molecule type" value="Genomic_DNA"/>
</dbReference>
<protein>
    <submittedName>
        <fullName evidence="1">Uncharacterized protein</fullName>
    </submittedName>
</protein>